<keyword evidence="1" id="KW-0472">Membrane</keyword>
<comment type="caution">
    <text evidence="2">The sequence shown here is derived from an EMBL/GenBank/DDBJ whole genome shotgun (WGS) entry which is preliminary data.</text>
</comment>
<keyword evidence="1" id="KW-0812">Transmembrane</keyword>
<evidence type="ECO:0000313" key="3">
    <source>
        <dbReference type="Proteomes" id="UP000295129"/>
    </source>
</evidence>
<dbReference type="RefSeq" id="WP_133587898.1">
    <property type="nucleotide sequence ID" value="NZ_SNVV01000001.1"/>
</dbReference>
<dbReference type="OrthoDB" id="9797048at2"/>
<dbReference type="Proteomes" id="UP000295129">
    <property type="component" value="Unassembled WGS sequence"/>
</dbReference>
<dbReference type="PANTHER" id="PTHR37309">
    <property type="entry name" value="SLR0284 PROTEIN"/>
    <property type="match status" value="1"/>
</dbReference>
<proteinExistence type="predicted"/>
<keyword evidence="3" id="KW-1185">Reference proteome</keyword>
<dbReference type="EMBL" id="SNVV01000001">
    <property type="protein sequence ID" value="TDN57060.1"/>
    <property type="molecule type" value="Genomic_DNA"/>
</dbReference>
<dbReference type="PANTHER" id="PTHR37309:SF1">
    <property type="entry name" value="SLR0284 PROTEIN"/>
    <property type="match status" value="1"/>
</dbReference>
<accession>A0A4R6EFK5</accession>
<protein>
    <submittedName>
        <fullName evidence="2">Putative membrane protein</fullName>
    </submittedName>
</protein>
<reference evidence="2 3" key="1">
    <citation type="submission" date="2019-03" db="EMBL/GenBank/DDBJ databases">
        <title>Genomic Encyclopedia of Type Strains, Phase IV (KMG-IV): sequencing the most valuable type-strain genomes for metagenomic binning, comparative biology and taxonomic classification.</title>
        <authorList>
            <person name="Goeker M."/>
        </authorList>
    </citation>
    <scope>NUCLEOTIDE SEQUENCE [LARGE SCALE GENOMIC DNA]</scope>
    <source>
        <strain evidence="2 3">DSM 12121</strain>
    </source>
</reference>
<feature type="transmembrane region" description="Helical" evidence="1">
    <location>
        <begin position="91"/>
        <end position="108"/>
    </location>
</feature>
<name>A0A4R6EFK5_9RHOO</name>
<organism evidence="2 3">
    <name type="scientific">Azoarcus indigens</name>
    <dbReference type="NCBI Taxonomy" id="29545"/>
    <lineage>
        <taxon>Bacteria</taxon>
        <taxon>Pseudomonadati</taxon>
        <taxon>Pseudomonadota</taxon>
        <taxon>Betaproteobacteria</taxon>
        <taxon>Rhodocyclales</taxon>
        <taxon>Zoogloeaceae</taxon>
        <taxon>Azoarcus</taxon>
    </lineage>
</organism>
<evidence type="ECO:0000313" key="2">
    <source>
        <dbReference type="EMBL" id="TDN57060.1"/>
    </source>
</evidence>
<keyword evidence="1" id="KW-1133">Transmembrane helix</keyword>
<evidence type="ECO:0000256" key="1">
    <source>
        <dbReference type="SAM" id="Phobius"/>
    </source>
</evidence>
<feature type="transmembrane region" description="Helical" evidence="1">
    <location>
        <begin position="55"/>
        <end position="79"/>
    </location>
</feature>
<gene>
    <name evidence="2" type="ORF">C7389_101443</name>
</gene>
<sequence>MNVRLLILWALNAVALLLLPELIPDLRVDSYAAALVGAILLGLANALIRPILILITLPVTLLTFGLFALVINALLFWAVSSLIGGLHVPNFGTAFWSALLYSLLTWLVNKAVGGPGH</sequence>
<dbReference type="AlphaFoldDB" id="A0A4R6EFK5"/>
<dbReference type="InterPro" id="IPR007165">
    <property type="entry name" value="Phage_holin_4_2"/>
</dbReference>
<dbReference type="Pfam" id="PF04020">
    <property type="entry name" value="Phage_holin_4_2"/>
    <property type="match status" value="1"/>
</dbReference>
<feature type="transmembrane region" description="Helical" evidence="1">
    <location>
        <begin position="30"/>
        <end position="48"/>
    </location>
</feature>